<proteinExistence type="predicted"/>
<evidence type="ECO:0000256" key="1">
    <source>
        <dbReference type="SAM" id="MobiDB-lite"/>
    </source>
</evidence>
<evidence type="ECO:0000313" key="2">
    <source>
        <dbReference type="EMBL" id="CED84096.1"/>
    </source>
</evidence>
<dbReference type="EMBL" id="LN483157">
    <property type="protein sequence ID" value="CED84096.1"/>
    <property type="molecule type" value="Genomic_DNA"/>
</dbReference>
<dbReference type="AlphaFoldDB" id="A0A0F7SRN0"/>
<reference evidence="2" key="1">
    <citation type="submission" date="2014-08" db="EMBL/GenBank/DDBJ databases">
        <authorList>
            <person name="Sharma Rahul"/>
            <person name="Thines Marco"/>
        </authorList>
    </citation>
    <scope>NUCLEOTIDE SEQUENCE</scope>
</reference>
<organism evidence="2">
    <name type="scientific">Phaffia rhodozyma</name>
    <name type="common">Yeast</name>
    <name type="synonym">Xanthophyllomyces dendrorhous</name>
    <dbReference type="NCBI Taxonomy" id="264483"/>
    <lineage>
        <taxon>Eukaryota</taxon>
        <taxon>Fungi</taxon>
        <taxon>Dikarya</taxon>
        <taxon>Basidiomycota</taxon>
        <taxon>Agaricomycotina</taxon>
        <taxon>Tremellomycetes</taxon>
        <taxon>Cystofilobasidiales</taxon>
        <taxon>Mrakiaceae</taxon>
        <taxon>Phaffia</taxon>
    </lineage>
</organism>
<name>A0A0F7SRN0_PHARH</name>
<protein>
    <submittedName>
        <fullName evidence="2">Uncharacterized protein</fullName>
    </submittedName>
</protein>
<sequence length="217" mass="22791">MAVSPPAGLIKQNDYAPRQSLPSASFRNPTHRLTNSGPNSSSGPNSNASSSGVNAGSHSADQSLDPTAYLDKAEEEWNVLVDREVSGLGDGLGEVMAGFGIETTNNSSPLTPLSISLRSSSLLRNTTNLLKLSHDLKLLLLLNMPDAALSSSSSSSGPIGNPSLNKPENGDGSEPVVGSDERSERDRLILEIEKLQAEVDELKKPGSDINLIHAGHT</sequence>
<accession>A0A0F7SRN0</accession>
<feature type="compositionally biased region" description="Polar residues" evidence="1">
    <location>
        <begin position="20"/>
        <end position="34"/>
    </location>
</feature>
<feature type="compositionally biased region" description="Low complexity" evidence="1">
    <location>
        <begin position="35"/>
        <end position="60"/>
    </location>
</feature>
<feature type="region of interest" description="Disordered" evidence="1">
    <location>
        <begin position="1"/>
        <end position="63"/>
    </location>
</feature>
<feature type="region of interest" description="Disordered" evidence="1">
    <location>
        <begin position="150"/>
        <end position="184"/>
    </location>
</feature>